<dbReference type="GO" id="GO:0003677">
    <property type="term" value="F:DNA binding"/>
    <property type="evidence" value="ECO:0007669"/>
    <property type="project" value="InterPro"/>
</dbReference>
<protein>
    <submittedName>
        <fullName evidence="2">Transposase DDE domain protein</fullName>
    </submittedName>
</protein>
<evidence type="ECO:0000259" key="1">
    <source>
        <dbReference type="Pfam" id="PF01609"/>
    </source>
</evidence>
<accession>A0A5C6AGY0</accession>
<sequence length="331" mass="38218">MPLGYRVFSGNTEDVTTVEEIVEAMEKQYGVADRVWVMDRGMVSEDNLKFFRAGNFRYIIGTPKSMLKKFEAELLAKDWHEVRGGLEVKLCKRDDLAAGECFVVCRSADRRKKDEAILRRSEEKIEARLKTMTERCLKQNRDVQKVEREIGKLLGKNTRAAKLFEVVVKADESGAAKILWKKITLETDWAKLSAGCYLLRTNVTDWKDEDLWRAYTQLSEAENAFRIHKTDLQLRSIWHQEEDRLEAHLLVCFLAYVLLKSLGRLCARAGLGDEPRRVLEELSEIRPMDVVLPTSAGHEIRRRWGAIPFRRRFLLAIAFVKFVEGGPSLLR</sequence>
<reference evidence="2 3" key="1">
    <citation type="submission" date="2019-02" db="EMBL/GenBank/DDBJ databases">
        <title>Deep-cultivation of Planctomycetes and their phenomic and genomic characterization uncovers novel biology.</title>
        <authorList>
            <person name="Wiegand S."/>
            <person name="Jogler M."/>
            <person name="Boedeker C."/>
            <person name="Pinto D."/>
            <person name="Vollmers J."/>
            <person name="Rivas-Marin E."/>
            <person name="Kohn T."/>
            <person name="Peeters S.H."/>
            <person name="Heuer A."/>
            <person name="Rast P."/>
            <person name="Oberbeckmann S."/>
            <person name="Bunk B."/>
            <person name="Jeske O."/>
            <person name="Meyerdierks A."/>
            <person name="Storesund J.E."/>
            <person name="Kallscheuer N."/>
            <person name="Luecker S."/>
            <person name="Lage O.M."/>
            <person name="Pohl T."/>
            <person name="Merkel B.J."/>
            <person name="Hornburger P."/>
            <person name="Mueller R.-W."/>
            <person name="Bruemmer F."/>
            <person name="Labrenz M."/>
            <person name="Spormann A.M."/>
            <person name="Op Den Camp H."/>
            <person name="Overmann J."/>
            <person name="Amann R."/>
            <person name="Jetten M.S.M."/>
            <person name="Mascher T."/>
            <person name="Medema M.H."/>
            <person name="Devos D.P."/>
            <person name="Kaster A.-K."/>
            <person name="Ovreas L."/>
            <person name="Rohde M."/>
            <person name="Galperin M.Y."/>
            <person name="Jogler C."/>
        </authorList>
    </citation>
    <scope>NUCLEOTIDE SEQUENCE [LARGE SCALE GENOMIC DNA]</scope>
    <source>
        <strain evidence="2 3">Pla52n</strain>
    </source>
</reference>
<organism evidence="2 3">
    <name type="scientific">Stieleria varia</name>
    <dbReference type="NCBI Taxonomy" id="2528005"/>
    <lineage>
        <taxon>Bacteria</taxon>
        <taxon>Pseudomonadati</taxon>
        <taxon>Planctomycetota</taxon>
        <taxon>Planctomycetia</taxon>
        <taxon>Pirellulales</taxon>
        <taxon>Pirellulaceae</taxon>
        <taxon>Stieleria</taxon>
    </lineage>
</organism>
<comment type="caution">
    <text evidence="2">The sequence shown here is derived from an EMBL/GenBank/DDBJ whole genome shotgun (WGS) entry which is preliminary data.</text>
</comment>
<proteinExistence type="predicted"/>
<dbReference type="Pfam" id="PF01609">
    <property type="entry name" value="DDE_Tnp_1"/>
    <property type="match status" value="1"/>
</dbReference>
<dbReference type="PANTHER" id="PTHR34614:SF2">
    <property type="entry name" value="TRANSPOSASE IS4-LIKE DOMAIN-CONTAINING PROTEIN"/>
    <property type="match status" value="1"/>
</dbReference>
<dbReference type="GO" id="GO:0004803">
    <property type="term" value="F:transposase activity"/>
    <property type="evidence" value="ECO:0007669"/>
    <property type="project" value="InterPro"/>
</dbReference>
<dbReference type="PANTHER" id="PTHR34614">
    <property type="match status" value="1"/>
</dbReference>
<dbReference type="GO" id="GO:0006313">
    <property type="term" value="P:DNA transposition"/>
    <property type="evidence" value="ECO:0007669"/>
    <property type="project" value="InterPro"/>
</dbReference>
<evidence type="ECO:0000313" key="2">
    <source>
        <dbReference type="EMBL" id="TWT98558.1"/>
    </source>
</evidence>
<gene>
    <name evidence="2" type="ORF">Pla52n_50740</name>
</gene>
<dbReference type="Proteomes" id="UP000320176">
    <property type="component" value="Unassembled WGS sequence"/>
</dbReference>
<evidence type="ECO:0000313" key="3">
    <source>
        <dbReference type="Proteomes" id="UP000320176"/>
    </source>
</evidence>
<dbReference type="NCBIfam" id="NF033559">
    <property type="entry name" value="transpos_IS1634"/>
    <property type="match status" value="1"/>
</dbReference>
<keyword evidence="3" id="KW-1185">Reference proteome</keyword>
<dbReference type="InterPro" id="IPR047654">
    <property type="entry name" value="IS1634_transpos"/>
</dbReference>
<dbReference type="AlphaFoldDB" id="A0A5C6AGY0"/>
<dbReference type="InterPro" id="IPR012337">
    <property type="entry name" value="RNaseH-like_sf"/>
</dbReference>
<feature type="domain" description="Transposase IS4-like" evidence="1">
    <location>
        <begin position="2"/>
        <end position="258"/>
    </location>
</feature>
<dbReference type="InterPro" id="IPR002559">
    <property type="entry name" value="Transposase_11"/>
</dbReference>
<dbReference type="EMBL" id="SJPN01000006">
    <property type="protein sequence ID" value="TWT98558.1"/>
    <property type="molecule type" value="Genomic_DNA"/>
</dbReference>
<dbReference type="SUPFAM" id="SSF53098">
    <property type="entry name" value="Ribonuclease H-like"/>
    <property type="match status" value="1"/>
</dbReference>
<name>A0A5C6AGY0_9BACT</name>